<dbReference type="EMBL" id="BSNS01000009">
    <property type="protein sequence ID" value="GLQ54696.1"/>
    <property type="molecule type" value="Genomic_DNA"/>
</dbReference>
<reference evidence="7" key="1">
    <citation type="journal article" date="2019" name="Int. J. Syst. Evol. Microbiol.">
        <title>The Global Catalogue of Microorganisms (GCM) 10K type strain sequencing project: providing services to taxonomists for standard genome sequencing and annotation.</title>
        <authorList>
            <consortium name="The Broad Institute Genomics Platform"/>
            <consortium name="The Broad Institute Genome Sequencing Center for Infectious Disease"/>
            <person name="Wu L."/>
            <person name="Ma J."/>
        </authorList>
    </citation>
    <scope>NUCLEOTIDE SEQUENCE [LARGE SCALE GENOMIC DNA]</scope>
    <source>
        <strain evidence="7">NBRC 112416</strain>
    </source>
</reference>
<feature type="domain" description="Bacterial sugar transferase" evidence="5">
    <location>
        <begin position="270"/>
        <end position="449"/>
    </location>
</feature>
<evidence type="ECO:0000313" key="7">
    <source>
        <dbReference type="Proteomes" id="UP001156691"/>
    </source>
</evidence>
<keyword evidence="4" id="KW-0472">Membrane</keyword>
<evidence type="ECO:0000256" key="2">
    <source>
        <dbReference type="ARBA" id="ARBA00023169"/>
    </source>
</evidence>
<dbReference type="Pfam" id="PF02397">
    <property type="entry name" value="Bac_transf"/>
    <property type="match status" value="1"/>
</dbReference>
<dbReference type="RefSeq" id="WP_284340148.1">
    <property type="nucleotide sequence ID" value="NZ_BSNS01000009.1"/>
</dbReference>
<evidence type="ECO:0000259" key="5">
    <source>
        <dbReference type="Pfam" id="PF02397"/>
    </source>
</evidence>
<feature type="transmembrane region" description="Helical" evidence="4">
    <location>
        <begin position="272"/>
        <end position="296"/>
    </location>
</feature>
<keyword evidence="7" id="KW-1185">Reference proteome</keyword>
<evidence type="ECO:0000256" key="3">
    <source>
        <dbReference type="SAM" id="MobiDB-lite"/>
    </source>
</evidence>
<keyword evidence="2" id="KW-0270">Exopolysaccharide synthesis</keyword>
<feature type="transmembrane region" description="Helical" evidence="4">
    <location>
        <begin position="116"/>
        <end position="137"/>
    </location>
</feature>
<dbReference type="PANTHER" id="PTHR30576">
    <property type="entry name" value="COLANIC BIOSYNTHESIS UDP-GLUCOSE LIPID CARRIER TRANSFERASE"/>
    <property type="match status" value="1"/>
</dbReference>
<dbReference type="InterPro" id="IPR003362">
    <property type="entry name" value="Bact_transf"/>
</dbReference>
<keyword evidence="4" id="KW-0812">Transmembrane</keyword>
<gene>
    <name evidence="6" type="ORF">GCM10010862_19550</name>
</gene>
<dbReference type="Proteomes" id="UP001156691">
    <property type="component" value="Unassembled WGS sequence"/>
</dbReference>
<keyword evidence="4" id="KW-1133">Transmembrane helix</keyword>
<protein>
    <recommendedName>
        <fullName evidence="5">Bacterial sugar transferase domain-containing protein</fullName>
    </recommendedName>
</protein>
<feature type="region of interest" description="Disordered" evidence="3">
    <location>
        <begin position="1"/>
        <end position="28"/>
    </location>
</feature>
<evidence type="ECO:0000313" key="6">
    <source>
        <dbReference type="EMBL" id="GLQ54696.1"/>
    </source>
</evidence>
<dbReference type="PANTHER" id="PTHR30576:SF0">
    <property type="entry name" value="UNDECAPRENYL-PHOSPHATE N-ACETYLGALACTOSAMINYL 1-PHOSPHATE TRANSFERASE-RELATED"/>
    <property type="match status" value="1"/>
</dbReference>
<name>A0ABQ5W463_9HYPH</name>
<evidence type="ECO:0000256" key="1">
    <source>
        <dbReference type="ARBA" id="ARBA00006464"/>
    </source>
</evidence>
<comment type="caution">
    <text evidence="6">The sequence shown here is derived from an EMBL/GenBank/DDBJ whole genome shotgun (WGS) entry which is preliminary data.</text>
</comment>
<organism evidence="6 7">
    <name type="scientific">Devosia nitrariae</name>
    <dbReference type="NCBI Taxonomy" id="2071872"/>
    <lineage>
        <taxon>Bacteria</taxon>
        <taxon>Pseudomonadati</taxon>
        <taxon>Pseudomonadota</taxon>
        <taxon>Alphaproteobacteria</taxon>
        <taxon>Hyphomicrobiales</taxon>
        <taxon>Devosiaceae</taxon>
        <taxon>Devosia</taxon>
    </lineage>
</organism>
<proteinExistence type="inferred from homology"/>
<comment type="similarity">
    <text evidence="1">Belongs to the bacterial sugar transferase family.</text>
</comment>
<feature type="transmembrane region" description="Helical" evidence="4">
    <location>
        <begin position="88"/>
        <end position="109"/>
    </location>
</feature>
<accession>A0ABQ5W463</accession>
<evidence type="ECO:0000256" key="4">
    <source>
        <dbReference type="SAM" id="Phobius"/>
    </source>
</evidence>
<sequence>MSNAQPTPEELPSQPRPRRRAPKAAESSVPLRAPDLLGIVERGANVRRHRWLRDLAIILPSVAVSALLQCAIYASFILRATRSDWNNLAIVCFALCLVPLVAGALLPALRRHEFPITVAVVVTAVVFNFAVAVLSALRIPVSYWGLLSAAPVAILGMVYTNLSFRRAVRDRVAILDFPGARKVLELLGDDVVVITNRSENVAGFDRILIDSEAHHSALWSKLLTRIYMLGIDVTPWISFVETRLGRVDVESFDIAHLVFSPSQIYYSKVKRLVDVTAVLIALPLAVPLGALVWLYIRALDGGPALFRQERRGHGGSTFTMLKFRTMYRGTNGGATQPNDNRVMPGCRFLRALRLDELPQLVNILRGEMSWIGPRPVAVPIAEALEATIPQYVHRQLVLPGLSGWAQVSHGYASNHREEIEKLAYDLYYIKEMSFDLDLLILAKTLRTLLFRSKVH</sequence>
<feature type="transmembrane region" description="Helical" evidence="4">
    <location>
        <begin position="143"/>
        <end position="162"/>
    </location>
</feature>
<feature type="transmembrane region" description="Helical" evidence="4">
    <location>
        <begin position="55"/>
        <end position="76"/>
    </location>
</feature>